<evidence type="ECO:0000259" key="6">
    <source>
        <dbReference type="Pfam" id="PF01258"/>
    </source>
</evidence>
<evidence type="ECO:0000256" key="3">
    <source>
        <dbReference type="ARBA" id="ARBA00022833"/>
    </source>
</evidence>
<proteinExistence type="predicted"/>
<dbReference type="InterPro" id="IPR000962">
    <property type="entry name" value="Znf_DskA_TraR"/>
</dbReference>
<keyword evidence="2" id="KW-0863">Zinc-finger</keyword>
<feature type="compositionally biased region" description="Basic and acidic residues" evidence="5">
    <location>
        <begin position="20"/>
        <end position="31"/>
    </location>
</feature>
<sequence>MSPLSNRQLSELRETLLQERQSLERRLDQNDHFGAADPLSATTGELSSYDNHPADIGSETFERGKDIALNEHEEHHLSDVKDALERMDEGTYGVCAICGRDIPFERLQAMPSTEYCIDHVPDRDISQRRPVEERLLEPPFGRTSLDELPEQNQFDGEDAWQIVESWGNSSSPAMAEDPEVHDYNNLYIEADENEGFVESYESFVATDLYGQHVTVVRNRQYREYMNKNEGDPLLEPDPYRDFDDDDGR</sequence>
<evidence type="ECO:0000256" key="5">
    <source>
        <dbReference type="SAM" id="MobiDB-lite"/>
    </source>
</evidence>
<organism evidence="7 8">
    <name type="scientific">Paenibacillus flagellatus</name>
    <dbReference type="NCBI Taxonomy" id="2211139"/>
    <lineage>
        <taxon>Bacteria</taxon>
        <taxon>Bacillati</taxon>
        <taxon>Bacillota</taxon>
        <taxon>Bacilli</taxon>
        <taxon>Bacillales</taxon>
        <taxon>Paenibacillaceae</taxon>
        <taxon>Paenibacillus</taxon>
    </lineage>
</organism>
<keyword evidence="8" id="KW-1185">Reference proteome</keyword>
<accession>A0A2V5K5K2</accession>
<protein>
    <submittedName>
        <fullName evidence="7">Molecular chaperone DnaK</fullName>
    </submittedName>
</protein>
<dbReference type="RefSeq" id="WP_110840615.1">
    <property type="nucleotide sequence ID" value="NZ_QJVJ01000005.1"/>
</dbReference>
<dbReference type="AlphaFoldDB" id="A0A2V5K5K2"/>
<dbReference type="PANTHER" id="PTHR33823">
    <property type="entry name" value="RNA POLYMERASE-BINDING TRANSCRIPTION FACTOR DKSA-RELATED"/>
    <property type="match status" value="1"/>
</dbReference>
<dbReference type="InterPro" id="IPR014240">
    <property type="entry name" value="YteA"/>
</dbReference>
<name>A0A2V5K5K2_9BACL</name>
<keyword evidence="3" id="KW-0862">Zinc</keyword>
<dbReference type="NCBIfam" id="TIGR02890">
    <property type="entry name" value="bacill_yteA"/>
    <property type="match status" value="1"/>
</dbReference>
<dbReference type="Pfam" id="PF01258">
    <property type="entry name" value="zf-dskA_traR"/>
    <property type="match status" value="1"/>
</dbReference>
<evidence type="ECO:0000256" key="4">
    <source>
        <dbReference type="PROSITE-ProRule" id="PRU00510"/>
    </source>
</evidence>
<feature type="domain" description="Zinc finger DksA/TraR C4-type" evidence="6">
    <location>
        <begin position="90"/>
        <end position="118"/>
    </location>
</feature>
<dbReference type="Proteomes" id="UP000247476">
    <property type="component" value="Unassembled WGS sequence"/>
</dbReference>
<dbReference type="EMBL" id="QJVJ01000005">
    <property type="protein sequence ID" value="PYI54558.1"/>
    <property type="molecule type" value="Genomic_DNA"/>
</dbReference>
<feature type="region of interest" description="Disordered" evidence="5">
    <location>
        <begin position="226"/>
        <end position="248"/>
    </location>
</feature>
<evidence type="ECO:0000313" key="8">
    <source>
        <dbReference type="Proteomes" id="UP000247476"/>
    </source>
</evidence>
<feature type="compositionally biased region" description="Polar residues" evidence="5">
    <location>
        <begin position="40"/>
        <end position="50"/>
    </location>
</feature>
<dbReference type="InterPro" id="IPR037187">
    <property type="entry name" value="DnaK_N"/>
</dbReference>
<evidence type="ECO:0000256" key="1">
    <source>
        <dbReference type="ARBA" id="ARBA00022723"/>
    </source>
</evidence>
<evidence type="ECO:0000313" key="7">
    <source>
        <dbReference type="EMBL" id="PYI54558.1"/>
    </source>
</evidence>
<comment type="caution">
    <text evidence="7">The sequence shown here is derived from an EMBL/GenBank/DDBJ whole genome shotgun (WGS) entry which is preliminary data.</text>
</comment>
<reference evidence="7 8" key="1">
    <citation type="submission" date="2018-05" db="EMBL/GenBank/DDBJ databases">
        <title>Paenibacillus flagellatus sp. nov., isolated from selenium mineral soil.</title>
        <authorList>
            <person name="Dai X."/>
        </authorList>
    </citation>
    <scope>NUCLEOTIDE SEQUENCE [LARGE SCALE GENOMIC DNA]</scope>
    <source>
        <strain evidence="7 8">DXL2</strain>
    </source>
</reference>
<feature type="zinc finger region" description="dksA C4-type" evidence="4">
    <location>
        <begin position="95"/>
        <end position="119"/>
    </location>
</feature>
<dbReference type="SUPFAM" id="SSF109635">
    <property type="entry name" value="DnaK suppressor protein DksA, alpha-hairpin domain"/>
    <property type="match status" value="1"/>
</dbReference>
<gene>
    <name evidence="7" type="ORF">DLM86_13935</name>
</gene>
<evidence type="ECO:0000256" key="2">
    <source>
        <dbReference type="ARBA" id="ARBA00022771"/>
    </source>
</evidence>
<dbReference type="PANTHER" id="PTHR33823:SF4">
    <property type="entry name" value="GENERAL STRESS PROTEIN 16O"/>
    <property type="match status" value="1"/>
</dbReference>
<dbReference type="OrthoDB" id="9811543at2"/>
<feature type="region of interest" description="Disordered" evidence="5">
    <location>
        <begin position="20"/>
        <end position="51"/>
    </location>
</feature>
<dbReference type="PROSITE" id="PS51128">
    <property type="entry name" value="ZF_DKSA_2"/>
    <property type="match status" value="1"/>
</dbReference>
<dbReference type="Gene3D" id="1.20.120.910">
    <property type="entry name" value="DksA, coiled-coil domain"/>
    <property type="match status" value="1"/>
</dbReference>
<keyword evidence="1" id="KW-0479">Metal-binding</keyword>
<dbReference type="GO" id="GO:0008270">
    <property type="term" value="F:zinc ion binding"/>
    <property type="evidence" value="ECO:0007669"/>
    <property type="project" value="UniProtKB-KW"/>
</dbReference>
<dbReference type="SUPFAM" id="SSF57716">
    <property type="entry name" value="Glucocorticoid receptor-like (DNA-binding domain)"/>
    <property type="match status" value="1"/>
</dbReference>